<reference evidence="2" key="1">
    <citation type="submission" date="2014-03" db="EMBL/GenBank/DDBJ databases">
        <title>The sialotranscriptome of Amblyomma triste, Amblyomma parvum and Amblyomma cajennense ticks, uncovered by 454-based RNA-seq.</title>
        <authorList>
            <person name="Garcia G.R."/>
            <person name="Gardinassi L.G."/>
            <person name="Ribeiro J.M."/>
            <person name="Anatrielo E."/>
            <person name="Ferreira B.R."/>
            <person name="Moreira H.N."/>
            <person name="Mafra C."/>
            <person name="Olegario M.M."/>
            <person name="Szabo P.J."/>
            <person name="Miranda-Santos I.K."/>
            <person name="Maruyama S.R."/>
        </authorList>
    </citation>
    <scope>NUCLEOTIDE SEQUENCE</scope>
    <source>
        <strain evidence="2">Araguapaz</strain>
        <tissue evidence="2">Salivary glands</tissue>
    </source>
</reference>
<dbReference type="AlphaFoldDB" id="A0A023G220"/>
<evidence type="ECO:0000313" key="2">
    <source>
        <dbReference type="EMBL" id="JAC27068.1"/>
    </source>
</evidence>
<name>A0A023G220_AMBPA</name>
<feature type="signal peptide" evidence="1">
    <location>
        <begin position="1"/>
        <end position="17"/>
    </location>
</feature>
<feature type="chain" id="PRO_5001520453" evidence="1">
    <location>
        <begin position="18"/>
        <end position="69"/>
    </location>
</feature>
<proteinExistence type="evidence at transcript level"/>
<organism evidence="2">
    <name type="scientific">Amblyomma parvum</name>
    <name type="common">South American tick</name>
    <dbReference type="NCBI Taxonomy" id="251391"/>
    <lineage>
        <taxon>Eukaryota</taxon>
        <taxon>Metazoa</taxon>
        <taxon>Ecdysozoa</taxon>
        <taxon>Arthropoda</taxon>
        <taxon>Chelicerata</taxon>
        <taxon>Arachnida</taxon>
        <taxon>Acari</taxon>
        <taxon>Parasitiformes</taxon>
        <taxon>Ixodida</taxon>
        <taxon>Ixodoidea</taxon>
        <taxon>Ixodidae</taxon>
        <taxon>Amblyomminae</taxon>
        <taxon>Amblyomma</taxon>
    </lineage>
</organism>
<dbReference type="EMBL" id="GBBL01000252">
    <property type="protein sequence ID" value="JAC27068.1"/>
    <property type="molecule type" value="mRNA"/>
</dbReference>
<evidence type="ECO:0000256" key="1">
    <source>
        <dbReference type="SAM" id="SignalP"/>
    </source>
</evidence>
<accession>A0A023G220</accession>
<sequence length="69" mass="7966">MTSHACWLLSIYIFVRSCFIHATCTYLLCQANDKFELLPSFFLSISPCPSEVQNHNCFCQSHCSQFKQP</sequence>
<keyword evidence="1" id="KW-0732">Signal</keyword>
<protein>
    <submittedName>
        <fullName evidence="2">Putative secreted protein</fullName>
    </submittedName>
</protein>